<organism evidence="3 4">
    <name type="scientific">Malassezia furfur</name>
    <name type="common">Pityriasis versicolor infection agent</name>
    <name type="synonym">Pityrosporum furfur</name>
    <dbReference type="NCBI Taxonomy" id="55194"/>
    <lineage>
        <taxon>Eukaryota</taxon>
        <taxon>Fungi</taxon>
        <taxon>Dikarya</taxon>
        <taxon>Basidiomycota</taxon>
        <taxon>Ustilaginomycotina</taxon>
        <taxon>Malasseziomycetes</taxon>
        <taxon>Malasseziales</taxon>
        <taxon>Malasseziaceae</taxon>
        <taxon>Malassezia</taxon>
    </lineage>
</organism>
<accession>A0ABY8EN91</accession>
<feature type="domain" description="Spt20-like SEP" evidence="2">
    <location>
        <begin position="23"/>
        <end position="214"/>
    </location>
</feature>
<reference evidence="3 4" key="1">
    <citation type="journal article" date="2020" name="Elife">
        <title>Loss of centromere function drives karyotype evolution in closely related Malassezia species.</title>
        <authorList>
            <person name="Sankaranarayanan S.R."/>
            <person name="Ianiri G."/>
            <person name="Coelho M.A."/>
            <person name="Reza M.H."/>
            <person name="Thimmappa B.C."/>
            <person name="Ganguly P."/>
            <person name="Vadnala R.N."/>
            <person name="Sun S."/>
            <person name="Siddharthan R."/>
            <person name="Tellgren-Roth C."/>
            <person name="Dawson T.L."/>
            <person name="Heitman J."/>
            <person name="Sanyal K."/>
        </authorList>
    </citation>
    <scope>NUCLEOTIDE SEQUENCE [LARGE SCALE GENOMIC DNA]</scope>
    <source>
        <strain evidence="3">CBS14141</strain>
    </source>
</reference>
<evidence type="ECO:0000259" key="2">
    <source>
        <dbReference type="Pfam" id="PF12090"/>
    </source>
</evidence>
<name>A0ABY8EN91_MALFU</name>
<keyword evidence="4" id="KW-1185">Reference proteome</keyword>
<feature type="region of interest" description="Disordered" evidence="1">
    <location>
        <begin position="474"/>
        <end position="498"/>
    </location>
</feature>
<dbReference type="EMBL" id="CP046234">
    <property type="protein sequence ID" value="WFD46455.1"/>
    <property type="molecule type" value="Genomic_DNA"/>
</dbReference>
<feature type="compositionally biased region" description="Polar residues" evidence="1">
    <location>
        <begin position="402"/>
        <end position="414"/>
    </location>
</feature>
<dbReference type="Proteomes" id="UP000818624">
    <property type="component" value="Chromosome 1"/>
</dbReference>
<feature type="region of interest" description="Disordered" evidence="1">
    <location>
        <begin position="306"/>
        <end position="414"/>
    </location>
</feature>
<evidence type="ECO:0000313" key="4">
    <source>
        <dbReference type="Proteomes" id="UP000818624"/>
    </source>
</evidence>
<feature type="compositionally biased region" description="Low complexity" evidence="1">
    <location>
        <begin position="306"/>
        <end position="333"/>
    </location>
</feature>
<evidence type="ECO:0000313" key="3">
    <source>
        <dbReference type="EMBL" id="WFD46455.1"/>
    </source>
</evidence>
<sequence>MATSASVYNYQRTVRQILKRHRKDPTSFVVHIHPQFMRFEKQDGCFMFESRTKDFLHYIRDQQLPVDLVDVFEQAGVPFFEGCLLVEVHDHRKPTVTSDTSSRLDYGRSDSANTDLMYLRDGGKYGMSGSGMMGRSLLRSQEAYPSPNGVEIYRIVLQPTVEALWNDLKSLDAKHGGLWSDEKALQIEAKILNLTAPPLCLSPDPHAMRMANLMLSSTMPPHNYPETPTFQRYRRDKTTGNKLNSVELELERSQDARREQIMSMMKGGWATASTSTNGNADLTPEGPFVPTFSRIEFLRNWRKSRAGASATSPKEAAATTAKAPDLAATNASSTKKKKTTKTKEAPKKPEPAAAAASSPDDAGNKGRGKTKRRKTEEAASPPASASAAAKQQPKQAVYAAANQGSGTPKMQQQQQPTFNAFGMPQQLPGKMGFDDKSLVLPGGNALNAQNMLPNTAMLPGYGTPTLGMQGLPTAFNSPQTQAPTMPSMDQDQARWMYS</sequence>
<protein>
    <submittedName>
        <fullName evidence="3">Transcription factor spt20</fullName>
    </submittedName>
</protein>
<dbReference type="PANTHER" id="PTHR13526:SF8">
    <property type="entry name" value="TRANSCRIPTION FACTOR SPT20 HOMOLOG"/>
    <property type="match status" value="1"/>
</dbReference>
<dbReference type="InterPro" id="IPR021950">
    <property type="entry name" value="Spt20"/>
</dbReference>
<dbReference type="InterPro" id="IPR046468">
    <property type="entry name" value="Spt20-like_SEP"/>
</dbReference>
<feature type="compositionally biased region" description="Polar residues" evidence="1">
    <location>
        <begin position="474"/>
        <end position="490"/>
    </location>
</feature>
<feature type="compositionally biased region" description="Low complexity" evidence="1">
    <location>
        <begin position="378"/>
        <end position="401"/>
    </location>
</feature>
<dbReference type="Pfam" id="PF12090">
    <property type="entry name" value="Spt20_SEP"/>
    <property type="match status" value="1"/>
</dbReference>
<feature type="compositionally biased region" description="Basic and acidic residues" evidence="1">
    <location>
        <begin position="341"/>
        <end position="350"/>
    </location>
</feature>
<dbReference type="PANTHER" id="PTHR13526">
    <property type="entry name" value="TRANSCRIPTION FACTOR SPT20 HOMOLOG"/>
    <property type="match status" value="1"/>
</dbReference>
<evidence type="ECO:0000256" key="1">
    <source>
        <dbReference type="SAM" id="MobiDB-lite"/>
    </source>
</evidence>
<gene>
    <name evidence="3" type="primary">SPT20</name>
    <name evidence="3" type="ORF">GLX27_001090</name>
</gene>
<proteinExistence type="predicted"/>